<keyword evidence="4" id="KW-0862">Zinc</keyword>
<keyword evidence="8" id="KW-0804">Transcription</keyword>
<dbReference type="EMBL" id="FQNC01000046">
    <property type="protein sequence ID" value="SGY70032.1"/>
    <property type="molecule type" value="Genomic_DNA"/>
</dbReference>
<name>A0A2X0N3R9_9BASI</name>
<keyword evidence="7 10" id="KW-0010">Activator</keyword>
<evidence type="ECO:0000313" key="12">
    <source>
        <dbReference type="EMBL" id="SGY70032.1"/>
    </source>
</evidence>
<dbReference type="STRING" id="796604.A0A2X0N3R9"/>
<feature type="compositionally biased region" description="Polar residues" evidence="11">
    <location>
        <begin position="230"/>
        <end position="240"/>
    </location>
</feature>
<protein>
    <recommendedName>
        <fullName evidence="10">SAGA-associated factor 11</fullName>
    </recommendedName>
</protein>
<evidence type="ECO:0000256" key="10">
    <source>
        <dbReference type="RuleBase" id="RU261113"/>
    </source>
</evidence>
<evidence type="ECO:0000256" key="2">
    <source>
        <dbReference type="ARBA" id="ARBA00022723"/>
    </source>
</evidence>
<feature type="region of interest" description="Disordered" evidence="11">
    <location>
        <begin position="158"/>
        <end position="180"/>
    </location>
</feature>
<keyword evidence="2" id="KW-0479">Metal-binding</keyword>
<feature type="region of interest" description="Disordered" evidence="11">
    <location>
        <begin position="222"/>
        <end position="297"/>
    </location>
</feature>
<evidence type="ECO:0000256" key="6">
    <source>
        <dbReference type="ARBA" id="ARBA00023015"/>
    </source>
</evidence>
<dbReference type="AlphaFoldDB" id="A0A2X0N3R9"/>
<dbReference type="Proteomes" id="UP000249464">
    <property type="component" value="Unassembled WGS sequence"/>
</dbReference>
<feature type="compositionally biased region" description="Low complexity" evidence="11">
    <location>
        <begin position="66"/>
        <end position="79"/>
    </location>
</feature>
<evidence type="ECO:0000256" key="11">
    <source>
        <dbReference type="SAM" id="MobiDB-lite"/>
    </source>
</evidence>
<evidence type="ECO:0000256" key="1">
    <source>
        <dbReference type="ARBA" id="ARBA00004123"/>
    </source>
</evidence>
<feature type="compositionally biased region" description="Polar residues" evidence="11">
    <location>
        <begin position="158"/>
        <end position="176"/>
    </location>
</feature>
<comment type="similarity">
    <text evidence="10">Belongs to the SGF11 family.</text>
</comment>
<dbReference type="PANTHER" id="PTHR47674:SF3">
    <property type="entry name" value="SAGA-ASSOCIATED FACTOR 11"/>
    <property type="match status" value="1"/>
</dbReference>
<keyword evidence="5" id="KW-0156">Chromatin regulator</keyword>
<proteinExistence type="inferred from homology"/>
<evidence type="ECO:0000256" key="3">
    <source>
        <dbReference type="ARBA" id="ARBA00022771"/>
    </source>
</evidence>
<dbReference type="GO" id="GO:0070461">
    <property type="term" value="C:SAGA-type complex"/>
    <property type="evidence" value="ECO:0007669"/>
    <property type="project" value="UniProtKB-ARBA"/>
</dbReference>
<feature type="region of interest" description="Disordered" evidence="11">
    <location>
        <begin position="59"/>
        <end position="94"/>
    </location>
</feature>
<feature type="compositionally biased region" description="Low complexity" evidence="11">
    <location>
        <begin position="241"/>
        <end position="269"/>
    </location>
</feature>
<dbReference type="GO" id="GO:0008270">
    <property type="term" value="F:zinc ion binding"/>
    <property type="evidence" value="ECO:0007669"/>
    <property type="project" value="UniProtKB-KW"/>
</dbReference>
<keyword evidence="6" id="KW-0805">Transcription regulation</keyword>
<reference evidence="12 13" key="1">
    <citation type="submission" date="2016-11" db="EMBL/GenBank/DDBJ databases">
        <authorList>
            <person name="Jaros S."/>
            <person name="Januszkiewicz K."/>
            <person name="Wedrychowicz H."/>
        </authorList>
    </citation>
    <scope>NUCLEOTIDE SEQUENCE [LARGE SCALE GENOMIC DNA]</scope>
</reference>
<dbReference type="InterPro" id="IPR013246">
    <property type="entry name" value="SAGA_su_Sgf11"/>
</dbReference>
<keyword evidence="3" id="KW-0863">Zinc-finger</keyword>
<evidence type="ECO:0000313" key="13">
    <source>
        <dbReference type="Proteomes" id="UP000249464"/>
    </source>
</evidence>
<evidence type="ECO:0000256" key="4">
    <source>
        <dbReference type="ARBA" id="ARBA00022833"/>
    </source>
</evidence>
<dbReference type="GO" id="GO:0006325">
    <property type="term" value="P:chromatin organization"/>
    <property type="evidence" value="ECO:0007669"/>
    <property type="project" value="UniProtKB-KW"/>
</dbReference>
<evidence type="ECO:0000256" key="8">
    <source>
        <dbReference type="ARBA" id="ARBA00023163"/>
    </source>
</evidence>
<dbReference type="Gene3D" id="3.30.160.60">
    <property type="entry name" value="Classic Zinc Finger"/>
    <property type="match status" value="1"/>
</dbReference>
<evidence type="ECO:0000256" key="5">
    <source>
        <dbReference type="ARBA" id="ARBA00022853"/>
    </source>
</evidence>
<dbReference type="Pfam" id="PF08209">
    <property type="entry name" value="Sgf11"/>
    <property type="match status" value="1"/>
</dbReference>
<dbReference type="PANTHER" id="PTHR47674">
    <property type="entry name" value="SAGA-ASSOCIATED FACTOR 11"/>
    <property type="match status" value="1"/>
</dbReference>
<evidence type="ECO:0000256" key="9">
    <source>
        <dbReference type="ARBA" id="ARBA00023242"/>
    </source>
</evidence>
<evidence type="ECO:0000256" key="7">
    <source>
        <dbReference type="ARBA" id="ARBA00023159"/>
    </source>
</evidence>
<comment type="subcellular location">
    <subcellularLocation>
        <location evidence="1 10">Nucleus</location>
    </subcellularLocation>
</comment>
<gene>
    <name evidence="12" type="primary">BQ5605_C004g03094</name>
    <name evidence="12" type="ORF">BQ5605_C004G03094</name>
</gene>
<organism evidence="12 13">
    <name type="scientific">Microbotryum silenes-dioicae</name>
    <dbReference type="NCBI Taxonomy" id="796604"/>
    <lineage>
        <taxon>Eukaryota</taxon>
        <taxon>Fungi</taxon>
        <taxon>Dikarya</taxon>
        <taxon>Basidiomycota</taxon>
        <taxon>Pucciniomycotina</taxon>
        <taxon>Microbotryomycetes</taxon>
        <taxon>Microbotryales</taxon>
        <taxon>Microbotryaceae</taxon>
        <taxon>Microbotryum</taxon>
    </lineage>
</organism>
<accession>A0A2X0N3R9</accession>
<keyword evidence="9" id="KW-0539">Nucleus</keyword>
<sequence>MSSESDEPTVASLASALMRTMLHELVTDIAIEEYRLAWRRRTSMQANEAQAKANAAERLLGPNGESSSSSSGAATASTSNLSRPASPFGHPSPHKKDDALYECMICGRQIGAPRFASHLSSCMGLTGRSKRTATNKAPINGKLRQVLVGFTFNKRNGTKTNSNGLKRSASLSGFNGTSKHKKAKTSSKFFFETVTAPSHPANALQAQIASIGSHPLAKTLSAPAAPPISKTASKTIVSSLSGPSNTKSTPSPSKPLPSASLTSSISPASKKPPIPLSKKPSKSTDRPESDSEEDSPD</sequence>
<keyword evidence="13" id="KW-1185">Reference proteome</keyword>
<dbReference type="GO" id="GO:0005634">
    <property type="term" value="C:nucleus"/>
    <property type="evidence" value="ECO:0007669"/>
    <property type="project" value="UniProtKB-SubCell"/>
</dbReference>